<dbReference type="HOGENOM" id="CLU_3148859_0_0_9"/>
<accession>U1YDJ4</accession>
<dbReference type="EMBL" id="AWSJ01000189">
    <property type="protein sequence ID" value="ERI08836.1"/>
    <property type="molecule type" value="Genomic_DNA"/>
</dbReference>
<organism evidence="1 2">
    <name type="scientific">Aneurinibacillus aneurinilyticus ATCC 12856</name>
    <dbReference type="NCBI Taxonomy" id="649747"/>
    <lineage>
        <taxon>Bacteria</taxon>
        <taxon>Bacillati</taxon>
        <taxon>Bacillota</taxon>
        <taxon>Bacilli</taxon>
        <taxon>Bacillales</taxon>
        <taxon>Paenibacillaceae</taxon>
        <taxon>Aneurinibacillus group</taxon>
        <taxon>Aneurinibacillus</taxon>
    </lineage>
</organism>
<comment type="caution">
    <text evidence="1">The sequence shown here is derived from an EMBL/GenBank/DDBJ whole genome shotgun (WGS) entry which is preliminary data.</text>
</comment>
<name>U1YDJ4_ANEAE</name>
<proteinExistence type="predicted"/>
<protein>
    <submittedName>
        <fullName evidence="1">Uncharacterized protein</fullName>
    </submittedName>
</protein>
<gene>
    <name evidence="1" type="ORF">HMPREF0083_03118</name>
</gene>
<reference evidence="1 2" key="1">
    <citation type="submission" date="2013-08" db="EMBL/GenBank/DDBJ databases">
        <authorList>
            <person name="Weinstock G."/>
            <person name="Sodergren E."/>
            <person name="Wylie T."/>
            <person name="Fulton L."/>
            <person name="Fulton R."/>
            <person name="Fronick C."/>
            <person name="O'Laughlin M."/>
            <person name="Godfrey J."/>
            <person name="Miner T."/>
            <person name="Herter B."/>
            <person name="Appelbaum E."/>
            <person name="Cordes M."/>
            <person name="Lek S."/>
            <person name="Wollam A."/>
            <person name="Pepin K.H."/>
            <person name="Palsikar V.B."/>
            <person name="Mitreva M."/>
            <person name="Wilson R.K."/>
        </authorList>
    </citation>
    <scope>NUCLEOTIDE SEQUENCE [LARGE SCALE GENOMIC DNA]</scope>
    <source>
        <strain evidence="1 2">ATCC 12856</strain>
    </source>
</reference>
<dbReference type="AlphaFoldDB" id="U1YDJ4"/>
<evidence type="ECO:0000313" key="1">
    <source>
        <dbReference type="EMBL" id="ERI08836.1"/>
    </source>
</evidence>
<dbReference type="Proteomes" id="UP000016511">
    <property type="component" value="Unassembled WGS sequence"/>
</dbReference>
<sequence length="48" mass="5428">MALRPYLSKGLLLTKLMKGTPEEKSISSYIRNIGVLVDFFSSKLCHLK</sequence>
<evidence type="ECO:0000313" key="2">
    <source>
        <dbReference type="Proteomes" id="UP000016511"/>
    </source>
</evidence>
<keyword evidence="2" id="KW-1185">Reference proteome</keyword>
<dbReference type="STRING" id="649747.HMPREF0083_03118"/>